<evidence type="ECO:0000259" key="6">
    <source>
        <dbReference type="Pfam" id="PF02776"/>
    </source>
</evidence>
<dbReference type="GO" id="GO:0030976">
    <property type="term" value="F:thiamine pyrophosphate binding"/>
    <property type="evidence" value="ECO:0007669"/>
    <property type="project" value="InterPro"/>
</dbReference>
<name>A0A239NST9_9ACTN</name>
<dbReference type="GO" id="GO:0009099">
    <property type="term" value="P:L-valine biosynthetic process"/>
    <property type="evidence" value="ECO:0007669"/>
    <property type="project" value="TreeGrafter"/>
</dbReference>
<dbReference type="InterPro" id="IPR011766">
    <property type="entry name" value="TPP_enzyme_TPP-bd"/>
</dbReference>
<dbReference type="Proteomes" id="UP000198318">
    <property type="component" value="Unassembled WGS sequence"/>
</dbReference>
<dbReference type="Pfam" id="PF02775">
    <property type="entry name" value="TPP_enzyme_C"/>
    <property type="match status" value="1"/>
</dbReference>
<evidence type="ECO:0000259" key="4">
    <source>
        <dbReference type="Pfam" id="PF00205"/>
    </source>
</evidence>
<dbReference type="InterPro" id="IPR012000">
    <property type="entry name" value="Thiamin_PyroP_enz_cen_dom"/>
</dbReference>
<dbReference type="PANTHER" id="PTHR18968">
    <property type="entry name" value="THIAMINE PYROPHOSPHATE ENZYMES"/>
    <property type="match status" value="1"/>
</dbReference>
<dbReference type="GO" id="GO:0005948">
    <property type="term" value="C:acetolactate synthase complex"/>
    <property type="evidence" value="ECO:0007669"/>
    <property type="project" value="TreeGrafter"/>
</dbReference>
<dbReference type="GO" id="GO:0003984">
    <property type="term" value="F:acetolactate synthase activity"/>
    <property type="evidence" value="ECO:0007669"/>
    <property type="project" value="TreeGrafter"/>
</dbReference>
<dbReference type="CDD" id="cd07035">
    <property type="entry name" value="TPP_PYR_POX_like"/>
    <property type="match status" value="1"/>
</dbReference>
<organism evidence="7 8">
    <name type="scientific">Actinomadura meyerae</name>
    <dbReference type="NCBI Taxonomy" id="240840"/>
    <lineage>
        <taxon>Bacteria</taxon>
        <taxon>Bacillati</taxon>
        <taxon>Actinomycetota</taxon>
        <taxon>Actinomycetes</taxon>
        <taxon>Streptosporangiales</taxon>
        <taxon>Thermomonosporaceae</taxon>
        <taxon>Actinomadura</taxon>
    </lineage>
</organism>
<evidence type="ECO:0000313" key="7">
    <source>
        <dbReference type="EMBL" id="SNT57762.1"/>
    </source>
</evidence>
<gene>
    <name evidence="7" type="ORF">SAMN05443665_10481</name>
</gene>
<dbReference type="FunFam" id="3.40.50.970:FF:000007">
    <property type="entry name" value="Acetolactate synthase"/>
    <property type="match status" value="1"/>
</dbReference>
<feature type="domain" description="Thiamine pyrophosphate enzyme TPP-binding" evidence="5">
    <location>
        <begin position="388"/>
        <end position="534"/>
    </location>
</feature>
<keyword evidence="8" id="KW-1185">Reference proteome</keyword>
<dbReference type="Gene3D" id="3.40.50.970">
    <property type="match status" value="2"/>
</dbReference>
<dbReference type="InterPro" id="IPR029035">
    <property type="entry name" value="DHS-like_NAD/FAD-binding_dom"/>
</dbReference>
<dbReference type="GO" id="GO:0000287">
    <property type="term" value="F:magnesium ion binding"/>
    <property type="evidence" value="ECO:0007669"/>
    <property type="project" value="InterPro"/>
</dbReference>
<dbReference type="InterPro" id="IPR029061">
    <property type="entry name" value="THDP-binding"/>
</dbReference>
<dbReference type="CDD" id="cd02010">
    <property type="entry name" value="TPP_ALS"/>
    <property type="match status" value="1"/>
</dbReference>
<protein>
    <submittedName>
        <fullName evidence="7">Acetolactate synthase-1/2/3 large subunit</fullName>
    </submittedName>
</protein>
<dbReference type="EMBL" id="FZOR01000048">
    <property type="protein sequence ID" value="SNT57762.1"/>
    <property type="molecule type" value="Genomic_DNA"/>
</dbReference>
<evidence type="ECO:0000256" key="2">
    <source>
        <dbReference type="ARBA" id="ARBA00023052"/>
    </source>
</evidence>
<dbReference type="GO" id="GO:0009097">
    <property type="term" value="P:isoleucine biosynthetic process"/>
    <property type="evidence" value="ECO:0007669"/>
    <property type="project" value="TreeGrafter"/>
</dbReference>
<evidence type="ECO:0000256" key="3">
    <source>
        <dbReference type="RuleBase" id="RU362132"/>
    </source>
</evidence>
<keyword evidence="2 3" id="KW-0786">Thiamine pyrophosphate</keyword>
<dbReference type="Pfam" id="PF00205">
    <property type="entry name" value="TPP_enzyme_M"/>
    <property type="match status" value="1"/>
</dbReference>
<evidence type="ECO:0000256" key="1">
    <source>
        <dbReference type="ARBA" id="ARBA00007812"/>
    </source>
</evidence>
<dbReference type="Gene3D" id="3.40.50.1220">
    <property type="entry name" value="TPP-binding domain"/>
    <property type="match status" value="1"/>
</dbReference>
<proteinExistence type="inferred from homology"/>
<evidence type="ECO:0000259" key="5">
    <source>
        <dbReference type="Pfam" id="PF02775"/>
    </source>
</evidence>
<accession>A0A239NST9</accession>
<dbReference type="SUPFAM" id="SSF52518">
    <property type="entry name" value="Thiamin diphosphate-binding fold (THDP-binding)"/>
    <property type="match status" value="2"/>
</dbReference>
<dbReference type="AlphaFoldDB" id="A0A239NST9"/>
<dbReference type="GO" id="GO:0050660">
    <property type="term" value="F:flavin adenine dinucleotide binding"/>
    <property type="evidence" value="ECO:0007669"/>
    <property type="project" value="TreeGrafter"/>
</dbReference>
<dbReference type="InterPro" id="IPR012001">
    <property type="entry name" value="Thiamin_PyroP_enz_TPP-bd_dom"/>
</dbReference>
<comment type="similarity">
    <text evidence="1 3">Belongs to the TPP enzyme family.</text>
</comment>
<feature type="domain" description="Thiamine pyrophosphate enzyme N-terminal TPP-binding" evidence="6">
    <location>
        <begin position="11"/>
        <end position="124"/>
    </location>
</feature>
<dbReference type="Pfam" id="PF02776">
    <property type="entry name" value="TPP_enzyme_N"/>
    <property type="match status" value="1"/>
</dbReference>
<dbReference type="PANTHER" id="PTHR18968:SF129">
    <property type="entry name" value="ACETOLACTATE SYNTHASE"/>
    <property type="match status" value="1"/>
</dbReference>
<feature type="domain" description="Thiamine pyrophosphate enzyme central" evidence="4">
    <location>
        <begin position="196"/>
        <end position="330"/>
    </location>
</feature>
<dbReference type="SUPFAM" id="SSF52467">
    <property type="entry name" value="DHS-like NAD/FAD-binding domain"/>
    <property type="match status" value="1"/>
</dbReference>
<dbReference type="InterPro" id="IPR045229">
    <property type="entry name" value="TPP_enz"/>
</dbReference>
<dbReference type="NCBIfam" id="NF006187">
    <property type="entry name" value="PRK08322.1"/>
    <property type="match status" value="1"/>
</dbReference>
<reference evidence="7 8" key="1">
    <citation type="submission" date="2017-06" db="EMBL/GenBank/DDBJ databases">
        <authorList>
            <person name="Kim H.J."/>
            <person name="Triplett B.A."/>
        </authorList>
    </citation>
    <scope>NUCLEOTIDE SEQUENCE [LARGE SCALE GENOMIC DNA]</scope>
    <source>
        <strain evidence="7 8">DSM 44715</strain>
    </source>
</reference>
<evidence type="ECO:0000313" key="8">
    <source>
        <dbReference type="Proteomes" id="UP000198318"/>
    </source>
</evidence>
<sequence>MGHTMSTQEAAARLLVRTLEAEGVEYVFGIPGEENIHFVNALNDSSIRYILVRHEQGAAFMAEIYGRLTGRAGVASATLGPGAINLQLGVADATTNSTPVVAISAQVGLDRIYKESHQIIDLVSLFRPITKWAELAPRAQALPEMVRKAFKTAQTERPGAVYLAIPEDVESAKVDPGLAPLPVNTVRPQEPSPSQIARAADVLALARRPIVLAGHGATRAGASGALVYFSERLGLPVATTFNGKGIFPDDHRNALGAVGFMRHDYVNFGFDEADVLIAVGYELQEFDPVKVNPAADKKIIHIHQFPAEVDDHYPVEVGVQGDISRSLHALADSVHRRFDLPSTGRRIREMLREELAEGATEDGHPLSPRRVVADIRAAMGREDIVLADTGAVKMWMARMYPTYEPNTLLVSNGLSSMGFAVPGAIAAKLARPDRRVLAATGDGAFLMNSQELETAVRENIPITVLIWDDSAYGLIGWKMDLELGASSHIAFGNPDFVKYAESFGATGHRVESAAELLPTLRKALAEDTVSVVTVPVDYSHNLRLTDKLGDLTDPF</sequence>